<organism evidence="1 2">
    <name type="scientific">Spiromyces aspiralis</name>
    <dbReference type="NCBI Taxonomy" id="68401"/>
    <lineage>
        <taxon>Eukaryota</taxon>
        <taxon>Fungi</taxon>
        <taxon>Fungi incertae sedis</taxon>
        <taxon>Zoopagomycota</taxon>
        <taxon>Kickxellomycotina</taxon>
        <taxon>Kickxellomycetes</taxon>
        <taxon>Kickxellales</taxon>
        <taxon>Kickxellaceae</taxon>
        <taxon>Spiromyces</taxon>
    </lineage>
</organism>
<dbReference type="Proteomes" id="UP001145114">
    <property type="component" value="Unassembled WGS sequence"/>
</dbReference>
<evidence type="ECO:0000313" key="1">
    <source>
        <dbReference type="EMBL" id="KAJ1677257.1"/>
    </source>
</evidence>
<name>A0ACC1HLD6_9FUNG</name>
<reference evidence="1" key="1">
    <citation type="submission" date="2022-06" db="EMBL/GenBank/DDBJ databases">
        <title>Phylogenomic reconstructions and comparative analyses of Kickxellomycotina fungi.</title>
        <authorList>
            <person name="Reynolds N.K."/>
            <person name="Stajich J.E."/>
            <person name="Barry K."/>
            <person name="Grigoriev I.V."/>
            <person name="Crous P."/>
            <person name="Smith M.E."/>
        </authorList>
    </citation>
    <scope>NUCLEOTIDE SEQUENCE</scope>
    <source>
        <strain evidence="1">RSA 2271</strain>
    </source>
</reference>
<comment type="caution">
    <text evidence="1">The sequence shown here is derived from an EMBL/GenBank/DDBJ whole genome shotgun (WGS) entry which is preliminary data.</text>
</comment>
<keyword evidence="2" id="KW-1185">Reference proteome</keyword>
<gene>
    <name evidence="1" type="primary">TIM23</name>
    <name evidence="1" type="ORF">EV182_006539</name>
</gene>
<protein>
    <submittedName>
        <fullName evidence="1">Mitochondrial import inner membrane translocase subunit tim23</fullName>
    </submittedName>
</protein>
<sequence length="265" mass="27901">MSIFSPFSRSAGLQQQQQQQQDHQGKTQYDPSVSTKDAFVSDQAAEAAATHMGFHAAGENPYESVSSGVSDFLDKVNLDSSNLYPMTPLGDGIEYLSLDDNAWGHNGGHLPSRGWGDDLCYGTGTAYLLGLSTGGVWGFLEGIKSPNATSFKLQLNSVLNSMTRRGPFIGNSCGVLAMYFNGINAFIAAQREVHDAYNSIGAAALTGVLFKVTAGPRSAFVSGAICAGVVGTYHLAQMAWAWSKSKDVTLISAAKSSEAPKAAAA</sequence>
<dbReference type="EMBL" id="JAMZIH010002731">
    <property type="protein sequence ID" value="KAJ1677257.1"/>
    <property type="molecule type" value="Genomic_DNA"/>
</dbReference>
<proteinExistence type="predicted"/>
<accession>A0ACC1HLD6</accession>
<evidence type="ECO:0000313" key="2">
    <source>
        <dbReference type="Proteomes" id="UP001145114"/>
    </source>
</evidence>